<evidence type="ECO:0000313" key="1">
    <source>
        <dbReference type="EMBL" id="GMN33503.1"/>
    </source>
</evidence>
<dbReference type="EMBL" id="BTGU01000052">
    <property type="protein sequence ID" value="GMN54635.1"/>
    <property type="molecule type" value="Genomic_DNA"/>
</dbReference>
<gene>
    <name evidence="2" type="ORF">TIFTF001_023765</name>
    <name evidence="1" type="ORF">TIFTF001_046706</name>
</gene>
<dbReference type="Proteomes" id="UP001187192">
    <property type="component" value="Unassembled WGS sequence"/>
</dbReference>
<evidence type="ECO:0000313" key="3">
    <source>
        <dbReference type="Proteomes" id="UP001187192"/>
    </source>
</evidence>
<keyword evidence="3" id="KW-1185">Reference proteome</keyword>
<dbReference type="EMBL" id="BTGU01004892">
    <property type="protein sequence ID" value="GMN33503.1"/>
    <property type="molecule type" value="Genomic_DNA"/>
</dbReference>
<dbReference type="AlphaFoldDB" id="A0AA88CST8"/>
<accession>A0AA88CST8</accession>
<protein>
    <submittedName>
        <fullName evidence="1">Uncharacterized protein</fullName>
    </submittedName>
</protein>
<reference evidence="1" key="1">
    <citation type="submission" date="2023-07" db="EMBL/GenBank/DDBJ databases">
        <title>draft genome sequence of fig (Ficus carica).</title>
        <authorList>
            <person name="Takahashi T."/>
            <person name="Nishimura K."/>
        </authorList>
    </citation>
    <scope>NUCLEOTIDE SEQUENCE</scope>
</reference>
<name>A0AA88CST8_FICCA</name>
<comment type="caution">
    <text evidence="1">The sequence shown here is derived from an EMBL/GenBank/DDBJ whole genome shotgun (WGS) entry which is preliminary data.</text>
</comment>
<proteinExistence type="predicted"/>
<evidence type="ECO:0000313" key="2">
    <source>
        <dbReference type="EMBL" id="GMN54635.1"/>
    </source>
</evidence>
<sequence length="93" mass="10717">MAQVIKTVARILKKIKQVHFAMKSSRRHQVQASFTNIIVETQISNNLTNQKIGRSSDIELAMCRDKILPYWNFSHNILAIVHPRDSSHKPLHS</sequence>
<organism evidence="1 3">
    <name type="scientific">Ficus carica</name>
    <name type="common">Common fig</name>
    <dbReference type="NCBI Taxonomy" id="3494"/>
    <lineage>
        <taxon>Eukaryota</taxon>
        <taxon>Viridiplantae</taxon>
        <taxon>Streptophyta</taxon>
        <taxon>Embryophyta</taxon>
        <taxon>Tracheophyta</taxon>
        <taxon>Spermatophyta</taxon>
        <taxon>Magnoliopsida</taxon>
        <taxon>eudicotyledons</taxon>
        <taxon>Gunneridae</taxon>
        <taxon>Pentapetalae</taxon>
        <taxon>rosids</taxon>
        <taxon>fabids</taxon>
        <taxon>Rosales</taxon>
        <taxon>Moraceae</taxon>
        <taxon>Ficeae</taxon>
        <taxon>Ficus</taxon>
    </lineage>
</organism>